<keyword evidence="8" id="KW-0963">Cytoplasm</keyword>
<evidence type="ECO:0000313" key="10">
    <source>
        <dbReference type="EMBL" id="KAB2951833.1"/>
    </source>
</evidence>
<dbReference type="GO" id="GO:0005737">
    <property type="term" value="C:cytoplasm"/>
    <property type="evidence" value="ECO:0007669"/>
    <property type="project" value="UniProtKB-SubCell"/>
</dbReference>
<feature type="binding site" evidence="8">
    <location>
        <position position="95"/>
    </location>
    <ligand>
        <name>Mg(2+)</name>
        <dbReference type="ChEBI" id="CHEBI:18420"/>
    </ligand>
</feature>
<name>A0A6I0EYL0_9FIRM</name>
<dbReference type="AlphaFoldDB" id="A0A6I0EYL0"/>
<dbReference type="InterPro" id="IPR002582">
    <property type="entry name" value="ACPS"/>
</dbReference>
<dbReference type="GO" id="GO:0000287">
    <property type="term" value="F:magnesium ion binding"/>
    <property type="evidence" value="ECO:0007669"/>
    <property type="project" value="UniProtKB-UniRule"/>
</dbReference>
<accession>A0A6I0EYL0</accession>
<keyword evidence="2 8" id="KW-0808">Transferase</keyword>
<keyword evidence="7 8" id="KW-0275">Fatty acid biosynthesis</keyword>
<keyword evidence="4 8" id="KW-0276">Fatty acid metabolism</keyword>
<evidence type="ECO:0000256" key="7">
    <source>
        <dbReference type="ARBA" id="ARBA00023160"/>
    </source>
</evidence>
<keyword evidence="1 8" id="KW-0444">Lipid biosynthesis</keyword>
<dbReference type="InterPro" id="IPR008278">
    <property type="entry name" value="4-PPantetheinyl_Trfase_dom"/>
</dbReference>
<comment type="catalytic activity">
    <reaction evidence="8">
        <text>apo-[ACP] + CoA = holo-[ACP] + adenosine 3',5'-bisphosphate + H(+)</text>
        <dbReference type="Rhea" id="RHEA:12068"/>
        <dbReference type="Rhea" id="RHEA-COMP:9685"/>
        <dbReference type="Rhea" id="RHEA-COMP:9690"/>
        <dbReference type="ChEBI" id="CHEBI:15378"/>
        <dbReference type="ChEBI" id="CHEBI:29999"/>
        <dbReference type="ChEBI" id="CHEBI:57287"/>
        <dbReference type="ChEBI" id="CHEBI:58343"/>
        <dbReference type="ChEBI" id="CHEBI:64479"/>
        <dbReference type="EC" id="2.7.8.7"/>
    </reaction>
</comment>
<evidence type="ECO:0000256" key="4">
    <source>
        <dbReference type="ARBA" id="ARBA00022832"/>
    </source>
</evidence>
<keyword evidence="3 8" id="KW-0479">Metal-binding</keyword>
<evidence type="ECO:0000256" key="8">
    <source>
        <dbReference type="HAMAP-Rule" id="MF_00101"/>
    </source>
</evidence>
<evidence type="ECO:0000256" key="2">
    <source>
        <dbReference type="ARBA" id="ARBA00022679"/>
    </source>
</evidence>
<dbReference type="NCBIfam" id="TIGR00516">
    <property type="entry name" value="acpS"/>
    <property type="match status" value="1"/>
</dbReference>
<dbReference type="HAMAP" id="MF_00101">
    <property type="entry name" value="AcpS"/>
    <property type="match status" value="1"/>
</dbReference>
<protein>
    <recommendedName>
        <fullName evidence="8">Holo-[acyl-carrier-protein] synthase</fullName>
        <shortName evidence="8">Holo-ACP synthase</shortName>
        <ecNumber evidence="8">2.7.8.7</ecNumber>
    </recommendedName>
    <alternativeName>
        <fullName evidence="8">4'-phosphopantetheinyl transferase AcpS</fullName>
    </alternativeName>
</protein>
<proteinExistence type="inferred from homology"/>
<dbReference type="InterPro" id="IPR004568">
    <property type="entry name" value="Ppantetheine-prot_Trfase_dom"/>
</dbReference>
<evidence type="ECO:0000259" key="9">
    <source>
        <dbReference type="Pfam" id="PF01648"/>
    </source>
</evidence>
<evidence type="ECO:0000256" key="3">
    <source>
        <dbReference type="ARBA" id="ARBA00022723"/>
    </source>
</evidence>
<dbReference type="EMBL" id="WBXO01000009">
    <property type="protein sequence ID" value="KAB2951833.1"/>
    <property type="molecule type" value="Genomic_DNA"/>
</dbReference>
<feature type="domain" description="4'-phosphopantetheinyl transferase" evidence="9">
    <location>
        <begin position="44"/>
        <end position="155"/>
    </location>
</feature>
<gene>
    <name evidence="8 10" type="primary">acpS</name>
    <name evidence="10" type="ORF">F9B85_11130</name>
</gene>
<evidence type="ECO:0000256" key="1">
    <source>
        <dbReference type="ARBA" id="ARBA00022516"/>
    </source>
</evidence>
<sequence length="172" mass="19323">MRKGYREILKDLALQLGFAPEQGGHTKLMKQVKISNPAEVSFHIGCDIVEIQRIQKAAERHSRFLSRIFTIAEIEECQQKADPWPSYAARFAAKEAVIKAMPGDFIPAFTDIEVTRQQQGKPQLLFRGNTQAYLESIGWKGWSVSLSHEKSHAMAVVLSWREGAKGVAPCEL</sequence>
<dbReference type="NCBIfam" id="TIGR00556">
    <property type="entry name" value="pantethn_trn"/>
    <property type="match status" value="1"/>
</dbReference>
<organism evidence="10 11">
    <name type="scientific">Heliorestis acidaminivorans</name>
    <dbReference type="NCBI Taxonomy" id="553427"/>
    <lineage>
        <taxon>Bacteria</taxon>
        <taxon>Bacillati</taxon>
        <taxon>Bacillota</taxon>
        <taxon>Clostridia</taxon>
        <taxon>Eubacteriales</taxon>
        <taxon>Heliobacteriaceae</taxon>
        <taxon>Heliorestis</taxon>
    </lineage>
</organism>
<dbReference type="GO" id="GO:0008897">
    <property type="term" value="F:holo-[acyl-carrier-protein] synthase activity"/>
    <property type="evidence" value="ECO:0007669"/>
    <property type="project" value="UniProtKB-UniRule"/>
</dbReference>
<dbReference type="GO" id="GO:0006633">
    <property type="term" value="P:fatty acid biosynthetic process"/>
    <property type="evidence" value="ECO:0007669"/>
    <property type="project" value="UniProtKB-UniRule"/>
</dbReference>
<feature type="binding site" evidence="8">
    <location>
        <position position="47"/>
    </location>
    <ligand>
        <name>Mg(2+)</name>
        <dbReference type="ChEBI" id="CHEBI:18420"/>
    </ligand>
</feature>
<dbReference type="Proteomes" id="UP000468766">
    <property type="component" value="Unassembled WGS sequence"/>
</dbReference>
<comment type="function">
    <text evidence="8">Transfers the 4'-phosphopantetheine moiety from coenzyme A to a Ser of acyl-carrier-protein.</text>
</comment>
<keyword evidence="5 8" id="KW-0460">Magnesium</keyword>
<comment type="cofactor">
    <cofactor evidence="8">
        <name>Mg(2+)</name>
        <dbReference type="ChEBI" id="CHEBI:18420"/>
    </cofactor>
</comment>
<comment type="similarity">
    <text evidence="8">Belongs to the P-Pant transferase superfamily. AcpS family.</text>
</comment>
<dbReference type="EC" id="2.7.8.7" evidence="8"/>
<evidence type="ECO:0000256" key="6">
    <source>
        <dbReference type="ARBA" id="ARBA00023098"/>
    </source>
</evidence>
<dbReference type="SUPFAM" id="SSF56214">
    <property type="entry name" value="4'-phosphopantetheinyl transferase"/>
    <property type="match status" value="1"/>
</dbReference>
<comment type="caution">
    <text evidence="10">The sequence shown here is derived from an EMBL/GenBank/DDBJ whole genome shotgun (WGS) entry which is preliminary data.</text>
</comment>
<dbReference type="OrthoDB" id="517356at2"/>
<keyword evidence="11" id="KW-1185">Reference proteome</keyword>
<dbReference type="Pfam" id="PF01648">
    <property type="entry name" value="ACPS"/>
    <property type="match status" value="1"/>
</dbReference>
<keyword evidence="6 8" id="KW-0443">Lipid metabolism</keyword>
<evidence type="ECO:0000256" key="5">
    <source>
        <dbReference type="ARBA" id="ARBA00022842"/>
    </source>
</evidence>
<evidence type="ECO:0000313" key="11">
    <source>
        <dbReference type="Proteomes" id="UP000468766"/>
    </source>
</evidence>
<dbReference type="InterPro" id="IPR037143">
    <property type="entry name" value="4-PPantetheinyl_Trfase_dom_sf"/>
</dbReference>
<dbReference type="Gene3D" id="3.90.470.20">
    <property type="entry name" value="4'-phosphopantetheinyl transferase domain"/>
    <property type="match status" value="1"/>
</dbReference>
<reference evidence="10 11" key="1">
    <citation type="submission" date="2019-10" db="EMBL/GenBank/DDBJ databases">
        <title>Whole-genome sequence of the extremophile Heliorestis acidaminivorans DSM 24790.</title>
        <authorList>
            <person name="Kyndt J.A."/>
            <person name="Meyer T.E."/>
        </authorList>
    </citation>
    <scope>NUCLEOTIDE SEQUENCE [LARGE SCALE GENOMIC DNA]</scope>
    <source>
        <strain evidence="10 11">DSM 24790</strain>
    </source>
</reference>
<comment type="subcellular location">
    <subcellularLocation>
        <location evidence="8">Cytoplasm</location>
    </subcellularLocation>
</comment>